<proteinExistence type="predicted"/>
<dbReference type="AlphaFoldDB" id="A0A7K1TZC6"/>
<evidence type="ECO:0008006" key="3">
    <source>
        <dbReference type="Google" id="ProtNLM"/>
    </source>
</evidence>
<sequence length="392" mass="45539">MRNKVIYMLDKLVMGNNHVMFNSAISLIIARIYKDHQVIFTGESTHINQVAQNNSFIENLVCRSYEELPLPQSNIKKLLPWIKKKLGDLLYIEKFYRRTKKDGAAIFFTCLSTTSLYYACLRFRNSRKPVYFVLHGEVEFIFKKDARLVDKVKGRIYRATLGMMEKHMHCIVLSDIVKMALEKKQVLTSERIIAIDHPIVDRQITHSALNADTIIFAHIGSAMQKKRSELFWELADKFRNESIQRKSEFSVIGKLDPEFVGLATDSVKVLSENNQSISQEKYEQFIHNADYAVFTFDNDNYVYRVSGALMDAILYGKPIIALRQDYIEYLFQVGGNIGFLCDNMDKMQELIKRLINKEPVLLEQYTVQQQRLKALKEMFSVKSVAEQLNKQL</sequence>
<protein>
    <recommendedName>
        <fullName evidence="3">Glycosyltransferase involved in cell wall biosynthesis</fullName>
    </recommendedName>
</protein>
<accession>A0A7K1TZC6</accession>
<reference evidence="1 2" key="1">
    <citation type="submission" date="2019-12" db="EMBL/GenBank/DDBJ databases">
        <title>Chitinophaga sp. strain ysch24 (GDMCC 1.1355), whole genome shotgun sequence.</title>
        <authorList>
            <person name="Zhang X."/>
        </authorList>
    </citation>
    <scope>NUCLEOTIDE SEQUENCE [LARGE SCALE GENOMIC DNA]</scope>
    <source>
        <strain evidence="2">ysch24</strain>
    </source>
</reference>
<dbReference type="EMBL" id="WRXN01000001">
    <property type="protein sequence ID" value="MVT07443.1"/>
    <property type="molecule type" value="Genomic_DNA"/>
</dbReference>
<organism evidence="1 2">
    <name type="scientific">Chitinophaga tropicalis</name>
    <dbReference type="NCBI Taxonomy" id="2683588"/>
    <lineage>
        <taxon>Bacteria</taxon>
        <taxon>Pseudomonadati</taxon>
        <taxon>Bacteroidota</taxon>
        <taxon>Chitinophagia</taxon>
        <taxon>Chitinophagales</taxon>
        <taxon>Chitinophagaceae</taxon>
        <taxon>Chitinophaga</taxon>
    </lineage>
</organism>
<name>A0A7K1TZC6_9BACT</name>
<evidence type="ECO:0000313" key="1">
    <source>
        <dbReference type="EMBL" id="MVT07443.1"/>
    </source>
</evidence>
<dbReference type="SUPFAM" id="SSF53756">
    <property type="entry name" value="UDP-Glycosyltransferase/glycogen phosphorylase"/>
    <property type="match status" value="1"/>
</dbReference>
<evidence type="ECO:0000313" key="2">
    <source>
        <dbReference type="Proteomes" id="UP000461730"/>
    </source>
</evidence>
<dbReference type="RefSeq" id="WP_157304834.1">
    <property type="nucleotide sequence ID" value="NZ_WRXN01000001.1"/>
</dbReference>
<comment type="caution">
    <text evidence="1">The sequence shown here is derived from an EMBL/GenBank/DDBJ whole genome shotgun (WGS) entry which is preliminary data.</text>
</comment>
<dbReference type="Proteomes" id="UP000461730">
    <property type="component" value="Unassembled WGS sequence"/>
</dbReference>
<dbReference type="Gene3D" id="3.40.50.2000">
    <property type="entry name" value="Glycogen Phosphorylase B"/>
    <property type="match status" value="1"/>
</dbReference>
<gene>
    <name evidence="1" type="ORF">GO493_04150</name>
</gene>
<keyword evidence="2" id="KW-1185">Reference proteome</keyword>